<evidence type="ECO:0000313" key="4">
    <source>
        <dbReference type="Proteomes" id="UP001187192"/>
    </source>
</evidence>
<name>A0AA88AGC0_FICCA</name>
<keyword evidence="4" id="KW-1185">Reference proteome</keyword>
<dbReference type="AlphaFoldDB" id="A0AA88AGC0"/>
<evidence type="ECO:0000259" key="2">
    <source>
        <dbReference type="Pfam" id="PF26130"/>
    </source>
</evidence>
<accession>A0AA88AGC0</accession>
<proteinExistence type="predicted"/>
<organism evidence="3 4">
    <name type="scientific">Ficus carica</name>
    <name type="common">Common fig</name>
    <dbReference type="NCBI Taxonomy" id="3494"/>
    <lineage>
        <taxon>Eukaryota</taxon>
        <taxon>Viridiplantae</taxon>
        <taxon>Streptophyta</taxon>
        <taxon>Embryophyta</taxon>
        <taxon>Tracheophyta</taxon>
        <taxon>Spermatophyta</taxon>
        <taxon>Magnoliopsida</taxon>
        <taxon>eudicotyledons</taxon>
        <taxon>Gunneridae</taxon>
        <taxon>Pentapetalae</taxon>
        <taxon>rosids</taxon>
        <taxon>fabids</taxon>
        <taxon>Rosales</taxon>
        <taxon>Moraceae</taxon>
        <taxon>Ficeae</taxon>
        <taxon>Ficus</taxon>
    </lineage>
</organism>
<evidence type="ECO:0000256" key="1">
    <source>
        <dbReference type="SAM" id="MobiDB-lite"/>
    </source>
</evidence>
<dbReference type="Proteomes" id="UP001187192">
    <property type="component" value="Unassembled WGS sequence"/>
</dbReference>
<protein>
    <recommendedName>
        <fullName evidence="2">PB1-like domain-containing protein</fullName>
    </recommendedName>
</protein>
<evidence type="ECO:0000313" key="3">
    <source>
        <dbReference type="EMBL" id="GMN51605.1"/>
    </source>
</evidence>
<dbReference type="Pfam" id="PF26130">
    <property type="entry name" value="PB1-like"/>
    <property type="match status" value="1"/>
</dbReference>
<feature type="domain" description="PB1-like" evidence="2">
    <location>
        <begin position="14"/>
        <end position="88"/>
    </location>
</feature>
<feature type="region of interest" description="Disordered" evidence="1">
    <location>
        <begin position="118"/>
        <end position="163"/>
    </location>
</feature>
<gene>
    <name evidence="3" type="ORF">TIFTF001_020755</name>
</gene>
<feature type="compositionally biased region" description="Acidic residues" evidence="1">
    <location>
        <begin position="121"/>
        <end position="134"/>
    </location>
</feature>
<reference evidence="3" key="1">
    <citation type="submission" date="2023-07" db="EMBL/GenBank/DDBJ databases">
        <title>draft genome sequence of fig (Ficus carica).</title>
        <authorList>
            <person name="Takahashi T."/>
            <person name="Nishimura K."/>
        </authorList>
    </citation>
    <scope>NUCLEOTIDE SEQUENCE</scope>
</reference>
<dbReference type="InterPro" id="IPR058594">
    <property type="entry name" value="PB1-like_dom_pln"/>
</dbReference>
<feature type="compositionally biased region" description="Acidic residues" evidence="1">
    <location>
        <begin position="153"/>
        <end position="163"/>
    </location>
</feature>
<dbReference type="EMBL" id="BTGU01000038">
    <property type="protein sequence ID" value="GMN51605.1"/>
    <property type="molecule type" value="Genomic_DNA"/>
</dbReference>
<sequence>MKKSHLPSECITGEAFNKDGEMIYEGGMVDYIDRCSADYMSLLELQDWVEKLGYHVPVAFHYKPVVVFGMNAFEQLMTDQDVIKMAYEVDWVKRIQDSYITDIDEPLAVDTSQWLNYAGDNDAEDDGEAVDGESDDGKYAALQDDENLHDVQVDDEIMDSSMK</sequence>
<comment type="caution">
    <text evidence="3">The sequence shown here is derived from an EMBL/GenBank/DDBJ whole genome shotgun (WGS) entry which is preliminary data.</text>
</comment>